<keyword evidence="2" id="KW-1133">Transmembrane helix</keyword>
<proteinExistence type="predicted"/>
<dbReference type="Proteomes" id="UP000327013">
    <property type="component" value="Unassembled WGS sequence"/>
</dbReference>
<feature type="transmembrane region" description="Helical" evidence="2">
    <location>
        <begin position="170"/>
        <end position="197"/>
    </location>
</feature>
<dbReference type="OrthoDB" id="5139341at2759"/>
<evidence type="ECO:0000256" key="1">
    <source>
        <dbReference type="SAM" id="MobiDB-lite"/>
    </source>
</evidence>
<evidence type="ECO:0000313" key="4">
    <source>
        <dbReference type="Proteomes" id="UP000327013"/>
    </source>
</evidence>
<comment type="caution">
    <text evidence="3">The sequence shown here is derived from an EMBL/GenBank/DDBJ whole genome shotgun (WGS) entry which is preliminary data.</text>
</comment>
<sequence length="315" mass="35699">MDSALIYLTWTAYVPQFALIKENRSVAGLSSAYVLLVDLVNMELFSKMLLWLASSIGHRSSGLDVPPGPLEADWGSLGDWLNLLQLALQWGLSDHLLRLVLRYANADDRLPINKVQERLVPHPSPPPPQPQVKTRTIRTVWWLFFVFTLLLNILELVSAIIAPFRSIGDYIVLGFLMFWQDLFIFATPFMLLAAYITQSRRIKRSTSATDLSGLSVDTLRLQGIVFALLGLSWVLRIRVDLWHKWYDFIQEKPALVLVWCFQVGWLVIPGMIFAAVSAYLSLLYKRRVFPGSEAVAQQDDGQQDEVGAETAPLIR</sequence>
<organism evidence="3 4">
    <name type="scientific">Carpinus fangiana</name>
    <dbReference type="NCBI Taxonomy" id="176857"/>
    <lineage>
        <taxon>Eukaryota</taxon>
        <taxon>Viridiplantae</taxon>
        <taxon>Streptophyta</taxon>
        <taxon>Embryophyta</taxon>
        <taxon>Tracheophyta</taxon>
        <taxon>Spermatophyta</taxon>
        <taxon>Magnoliopsida</taxon>
        <taxon>eudicotyledons</taxon>
        <taxon>Gunneridae</taxon>
        <taxon>Pentapetalae</taxon>
        <taxon>rosids</taxon>
        <taxon>fabids</taxon>
        <taxon>Fagales</taxon>
        <taxon>Betulaceae</taxon>
        <taxon>Carpinus</taxon>
    </lineage>
</organism>
<dbReference type="AlphaFoldDB" id="A0A5N6L724"/>
<evidence type="ECO:0000313" key="3">
    <source>
        <dbReference type="EMBL" id="KAB8766470.1"/>
    </source>
</evidence>
<feature type="transmembrane region" description="Helical" evidence="2">
    <location>
        <begin position="256"/>
        <end position="280"/>
    </location>
</feature>
<protein>
    <submittedName>
        <fullName evidence="3">Uncharacterized protein</fullName>
    </submittedName>
</protein>
<reference evidence="3 4" key="1">
    <citation type="submission" date="2019-06" db="EMBL/GenBank/DDBJ databases">
        <title>A chromosomal-level reference genome of Carpinus fangiana (Coryloideae, Betulaceae).</title>
        <authorList>
            <person name="Yang X."/>
            <person name="Wang Z."/>
            <person name="Zhang L."/>
            <person name="Hao G."/>
            <person name="Liu J."/>
            <person name="Yang Y."/>
        </authorList>
    </citation>
    <scope>NUCLEOTIDE SEQUENCE [LARGE SCALE GENOMIC DNA]</scope>
    <source>
        <strain evidence="3">Cfa_2016G</strain>
        <tissue evidence="3">Leaf</tissue>
    </source>
</reference>
<dbReference type="EMBL" id="VIBQ01000101">
    <property type="protein sequence ID" value="KAB8766470.1"/>
    <property type="molecule type" value="Genomic_DNA"/>
</dbReference>
<evidence type="ECO:0000256" key="2">
    <source>
        <dbReference type="SAM" id="Phobius"/>
    </source>
</evidence>
<feature type="region of interest" description="Disordered" evidence="1">
    <location>
        <begin position="295"/>
        <end position="315"/>
    </location>
</feature>
<feature type="transmembrane region" description="Helical" evidence="2">
    <location>
        <begin position="140"/>
        <end position="164"/>
    </location>
</feature>
<feature type="transmembrane region" description="Helical" evidence="2">
    <location>
        <begin position="218"/>
        <end position="236"/>
    </location>
</feature>
<name>A0A5N6L724_9ROSI</name>
<gene>
    <name evidence="3" type="ORF">FH972_026630</name>
</gene>
<keyword evidence="2" id="KW-0472">Membrane</keyword>
<accession>A0A5N6L724</accession>
<keyword evidence="2" id="KW-0812">Transmembrane</keyword>
<keyword evidence="4" id="KW-1185">Reference proteome</keyword>